<comment type="similarity">
    <text evidence="1 2">Belongs to the outer membrane factor (OMF) (TC 1.B.17) family.</text>
</comment>
<name>A0ABZ1URC3_9BURK</name>
<reference evidence="3 4" key="1">
    <citation type="journal article" date="2019" name="Int. J. Syst. Evol. Microbiol.">
        <title>The Draft Whole-Genome Sequence of the Antibiotic Producer Empedobacter haloabium ATCC 31962 Provides Indications for Its Taxonomic Reclassification.</title>
        <authorList>
            <person name="Miess H."/>
            <person name="Arlt P."/>
            <person name="Apel A.K."/>
            <person name="Weber T."/>
            <person name="Nieselt K."/>
            <person name="Hanssen F."/>
            <person name="Czemmel S."/>
            <person name="Nahnsen S."/>
            <person name="Gross H."/>
        </authorList>
    </citation>
    <scope>NUCLEOTIDE SEQUENCE [LARGE SCALE GENOMIC DNA]</scope>
    <source>
        <strain evidence="3 4">ATCC 31962</strain>
    </source>
</reference>
<dbReference type="SUPFAM" id="SSF56954">
    <property type="entry name" value="Outer membrane efflux proteins (OEP)"/>
    <property type="match status" value="1"/>
</dbReference>
<keyword evidence="2" id="KW-0564">Palmitate</keyword>
<accession>A0ABZ1URC3</accession>
<evidence type="ECO:0000313" key="3">
    <source>
        <dbReference type="EMBL" id="WUR15142.1"/>
    </source>
</evidence>
<sequence>MHRHPATRPAAFLLAAALAGCAGPRQPVIPEPVPAGWPADAPADSAGASASTLGWRDYFADPPLQALIARGLACGSDARIAAARVREAAALAGLQHANLFPAVGIGAQGQRGKLPHDLSPTGRELLSSQYQAGVSVSWEADLWGRLGALDEAAAQAWLGSEAARRAVALALVGQIAERYLALRELDERIVLAERTLASRNDSLRIFRRRVEEGATARLDLAQVETLQTQAESLLAQLHQQRALQAHALDVLTAGGGEPPPENGRFDDLLILAPLAPGLPAHVLLARPDVAAAERQLQSLRYQVDAARAAFLPRITLTGSLGSASAELAGLFEAGSKAWTVAPALAQPLLDFGRNRANLRAAEARTEAALATYDKTVRTALREVADALASRHYLAAQVRTGERALGAQRERERLARLRYDNGATTYLDVLDAQRDLLQAEQQQVQVRRALLSAQVALFLALGGGSDAAAGACNQPGPDHG</sequence>
<keyword evidence="2" id="KW-1134">Transmembrane beta strand</keyword>
<dbReference type="PROSITE" id="PS51257">
    <property type="entry name" value="PROKAR_LIPOPROTEIN"/>
    <property type="match status" value="1"/>
</dbReference>
<dbReference type="Gene3D" id="1.20.1600.10">
    <property type="entry name" value="Outer membrane efflux proteins (OEP)"/>
    <property type="match status" value="1"/>
</dbReference>
<dbReference type="NCBIfam" id="TIGR01845">
    <property type="entry name" value="outer_NodT"/>
    <property type="match status" value="1"/>
</dbReference>
<dbReference type="EMBL" id="CP136508">
    <property type="protein sequence ID" value="WUR15142.1"/>
    <property type="molecule type" value="Genomic_DNA"/>
</dbReference>
<keyword evidence="2" id="KW-0812">Transmembrane</keyword>
<organism evidence="3 4">
    <name type="scientific">[Empedobacter] haloabium</name>
    <dbReference type="NCBI Taxonomy" id="592317"/>
    <lineage>
        <taxon>Bacteria</taxon>
        <taxon>Pseudomonadati</taxon>
        <taxon>Pseudomonadota</taxon>
        <taxon>Betaproteobacteria</taxon>
        <taxon>Burkholderiales</taxon>
        <taxon>Oxalobacteraceae</taxon>
        <taxon>Telluria group</taxon>
        <taxon>Telluria group incertae sedis</taxon>
    </lineage>
</organism>
<protein>
    <submittedName>
        <fullName evidence="3">Efflux transporter outer membrane subunit</fullName>
    </submittedName>
</protein>
<dbReference type="PANTHER" id="PTHR30203">
    <property type="entry name" value="OUTER MEMBRANE CATION EFFLUX PROTEIN"/>
    <property type="match status" value="1"/>
</dbReference>
<dbReference type="Proteomes" id="UP000321323">
    <property type="component" value="Chromosome"/>
</dbReference>
<dbReference type="PANTHER" id="PTHR30203:SF33">
    <property type="entry name" value="BLR4455 PROTEIN"/>
    <property type="match status" value="1"/>
</dbReference>
<evidence type="ECO:0000256" key="2">
    <source>
        <dbReference type="RuleBase" id="RU362097"/>
    </source>
</evidence>
<comment type="subcellular location">
    <subcellularLocation>
        <location evidence="2">Cell membrane</location>
        <topology evidence="2">Lipid-anchor</topology>
    </subcellularLocation>
</comment>
<keyword evidence="2" id="KW-0449">Lipoprotein</keyword>
<proteinExistence type="inferred from homology"/>
<dbReference type="Gene3D" id="2.20.200.10">
    <property type="entry name" value="Outer membrane efflux proteins (OEP)"/>
    <property type="match status" value="1"/>
</dbReference>
<keyword evidence="2" id="KW-0472">Membrane</keyword>
<evidence type="ECO:0000256" key="1">
    <source>
        <dbReference type="ARBA" id="ARBA00007613"/>
    </source>
</evidence>
<evidence type="ECO:0000313" key="4">
    <source>
        <dbReference type="Proteomes" id="UP000321323"/>
    </source>
</evidence>
<keyword evidence="4" id="KW-1185">Reference proteome</keyword>
<dbReference type="InterPro" id="IPR010131">
    <property type="entry name" value="MdtP/NodT-like"/>
</dbReference>
<dbReference type="Pfam" id="PF02321">
    <property type="entry name" value="OEP"/>
    <property type="match status" value="2"/>
</dbReference>
<dbReference type="InterPro" id="IPR003423">
    <property type="entry name" value="OMP_efflux"/>
</dbReference>
<gene>
    <name evidence="3" type="ORF">E7V67_008560</name>
</gene>